<keyword evidence="3" id="KW-0863">Zinc-finger</keyword>
<accession>A0A8R2B5K0</accession>
<comment type="subcellular location">
    <subcellularLocation>
        <location evidence="1">Nucleus</location>
    </subcellularLocation>
</comment>
<proteinExistence type="predicted"/>
<reference evidence="9" key="2">
    <citation type="submission" date="2022-06" db="UniProtKB">
        <authorList>
            <consortium name="EnsemblMetazoa"/>
        </authorList>
    </citation>
    <scope>IDENTIFICATION</scope>
</reference>
<dbReference type="GO" id="GO:0005634">
    <property type="term" value="C:nucleus"/>
    <property type="evidence" value="ECO:0007669"/>
    <property type="project" value="UniProtKB-SubCell"/>
</dbReference>
<evidence type="ECO:0008006" key="11">
    <source>
        <dbReference type="Google" id="ProtNLM"/>
    </source>
</evidence>
<evidence type="ECO:0000256" key="1">
    <source>
        <dbReference type="ARBA" id="ARBA00004123"/>
    </source>
</evidence>
<dbReference type="GeneID" id="103309341"/>
<dbReference type="GO" id="GO:0046983">
    <property type="term" value="F:protein dimerization activity"/>
    <property type="evidence" value="ECO:0007669"/>
    <property type="project" value="InterPro"/>
</dbReference>
<evidence type="ECO:0000259" key="7">
    <source>
        <dbReference type="Pfam" id="PF04937"/>
    </source>
</evidence>
<dbReference type="KEGG" id="api:103309341"/>
<keyword evidence="2" id="KW-0479">Metal-binding</keyword>
<dbReference type="Proteomes" id="UP000007819">
    <property type="component" value="Chromosome X"/>
</dbReference>
<dbReference type="RefSeq" id="XP_008182770.1">
    <property type="nucleotide sequence ID" value="XM_008184548.1"/>
</dbReference>
<evidence type="ECO:0000256" key="4">
    <source>
        <dbReference type="ARBA" id="ARBA00022833"/>
    </source>
</evidence>
<dbReference type="InterPro" id="IPR012337">
    <property type="entry name" value="RNaseH-like_sf"/>
</dbReference>
<dbReference type="GO" id="GO:0008270">
    <property type="term" value="F:zinc ion binding"/>
    <property type="evidence" value="ECO:0007669"/>
    <property type="project" value="UniProtKB-KW"/>
</dbReference>
<dbReference type="Pfam" id="PF04937">
    <property type="entry name" value="DUF659"/>
    <property type="match status" value="1"/>
</dbReference>
<dbReference type="InterPro" id="IPR007021">
    <property type="entry name" value="DUF659"/>
</dbReference>
<feature type="domain" description="DUF659" evidence="7">
    <location>
        <begin position="2"/>
        <end position="66"/>
    </location>
</feature>
<dbReference type="InterPro" id="IPR008906">
    <property type="entry name" value="HATC_C_dom"/>
</dbReference>
<dbReference type="InterPro" id="IPR052035">
    <property type="entry name" value="ZnF_BED_domain_contain"/>
</dbReference>
<evidence type="ECO:0000259" key="8">
    <source>
        <dbReference type="Pfam" id="PF05699"/>
    </source>
</evidence>
<feature type="region of interest" description="Disordered" evidence="6">
    <location>
        <begin position="372"/>
        <end position="396"/>
    </location>
</feature>
<dbReference type="OrthoDB" id="6615327at2759"/>
<evidence type="ECO:0000256" key="3">
    <source>
        <dbReference type="ARBA" id="ARBA00022771"/>
    </source>
</evidence>
<keyword evidence="5" id="KW-0539">Nucleus</keyword>
<keyword evidence="10" id="KW-1185">Reference proteome</keyword>
<evidence type="ECO:0000256" key="6">
    <source>
        <dbReference type="SAM" id="MobiDB-lite"/>
    </source>
</evidence>
<dbReference type="EnsemblMetazoa" id="XM_008184548.1">
    <property type="protein sequence ID" value="XP_008182770.1"/>
    <property type="gene ID" value="LOC103309341"/>
</dbReference>
<keyword evidence="4" id="KW-0862">Zinc</keyword>
<protein>
    <recommendedName>
        <fullName evidence="11">DUF659 domain-containing protein</fullName>
    </recommendedName>
</protein>
<evidence type="ECO:0000313" key="10">
    <source>
        <dbReference type="Proteomes" id="UP000007819"/>
    </source>
</evidence>
<name>A0A8R2B5K0_ACYPI</name>
<dbReference type="PANTHER" id="PTHR46481:SF10">
    <property type="entry name" value="ZINC FINGER BED DOMAIN-CONTAINING PROTEIN 39"/>
    <property type="match status" value="1"/>
</dbReference>
<evidence type="ECO:0000313" key="9">
    <source>
        <dbReference type="EnsemblMetazoa" id="XP_008182770.1"/>
    </source>
</evidence>
<dbReference type="AlphaFoldDB" id="A0A8R2B5K0"/>
<dbReference type="Pfam" id="PF05699">
    <property type="entry name" value="Dimer_Tnp_hAT"/>
    <property type="match status" value="1"/>
</dbReference>
<dbReference type="SUPFAM" id="SSF53098">
    <property type="entry name" value="Ribonuclease H-like"/>
    <property type="match status" value="1"/>
</dbReference>
<evidence type="ECO:0000256" key="5">
    <source>
        <dbReference type="ARBA" id="ARBA00023242"/>
    </source>
</evidence>
<sequence length="411" mass="46747">MAEIGIKKCIAVITDNASPMLKAAKILTTKYPHITSYGCAAHVLNLLIGDILKVHSILLVKTEANDIVKQIIRSHYVQAKSLLANKFTLKVLAVSEGIENYLTPSVLESILNEETFWSKICLLISIFEVIVKWITLLEWDEPKIKEKHQLNECLKKRKKYVLKPIHFAANILDPAFNGVHLSNNEQVLGTEYIDQKSIDMCPNHSIDIMTQLTEYRCKEGFFSNSYVFKSVDKLSPTVWWKGTCFCLKLSVIALVILEMPPTTAATERTFSTQCFIHSSRRNRLTTDRAAKLTFISHNLKIMNRKDYNKCSSHINNDNSPDHENTFNNENQSNLTLESHQSTNSLDLDNSSNIVYGHQQNIIHVSENDTVDTVTPLKPGSNNMYISTPKKPESKKSKFQRLFILSDEEEDL</sequence>
<reference evidence="10" key="1">
    <citation type="submission" date="2010-06" db="EMBL/GenBank/DDBJ databases">
        <authorList>
            <person name="Jiang H."/>
            <person name="Abraham K."/>
            <person name="Ali S."/>
            <person name="Alsbrooks S.L."/>
            <person name="Anim B.N."/>
            <person name="Anosike U.S."/>
            <person name="Attaway T."/>
            <person name="Bandaranaike D.P."/>
            <person name="Battles P.K."/>
            <person name="Bell S.N."/>
            <person name="Bell A.V."/>
            <person name="Beltran B."/>
            <person name="Bickham C."/>
            <person name="Bustamante Y."/>
            <person name="Caleb T."/>
            <person name="Canada A."/>
            <person name="Cardenas V."/>
            <person name="Carter K."/>
            <person name="Chacko J."/>
            <person name="Chandrabose M.N."/>
            <person name="Chavez D."/>
            <person name="Chavez A."/>
            <person name="Chen L."/>
            <person name="Chu H.-S."/>
            <person name="Claassen K.J."/>
            <person name="Cockrell R."/>
            <person name="Collins M."/>
            <person name="Cooper J.A."/>
            <person name="Cree A."/>
            <person name="Curry S.M."/>
            <person name="Da Y."/>
            <person name="Dao M.D."/>
            <person name="Das B."/>
            <person name="Davila M.-L."/>
            <person name="Davy-Carroll L."/>
            <person name="Denson S."/>
            <person name="Dinh H."/>
            <person name="Ebong V.E."/>
            <person name="Edwards J.R."/>
            <person name="Egan A."/>
            <person name="El-Daye J."/>
            <person name="Escobedo L."/>
            <person name="Fernandez S."/>
            <person name="Fernando P.R."/>
            <person name="Flagg N."/>
            <person name="Forbes L.D."/>
            <person name="Fowler R.G."/>
            <person name="Fu Q."/>
            <person name="Gabisi R.A."/>
            <person name="Ganer J."/>
            <person name="Garbino Pronczuk A."/>
            <person name="Garcia R.M."/>
            <person name="Garner T."/>
            <person name="Garrett T.E."/>
            <person name="Gonzalez D.A."/>
            <person name="Hamid H."/>
            <person name="Hawkins E.S."/>
            <person name="Hirani K."/>
            <person name="Hogues M.E."/>
            <person name="Hollins B."/>
            <person name="Hsiao C.-H."/>
            <person name="Jabil R."/>
            <person name="James M.L."/>
            <person name="Jhangiani S.N."/>
            <person name="Johnson B."/>
            <person name="Johnson Q."/>
            <person name="Joshi V."/>
            <person name="Kalu J.B."/>
            <person name="Kam C."/>
            <person name="Kashfia A."/>
            <person name="Keebler J."/>
            <person name="Kisamo H."/>
            <person name="Kovar C.L."/>
            <person name="Lago L.A."/>
            <person name="Lai C.-Y."/>
            <person name="Laidlaw J."/>
            <person name="Lara F."/>
            <person name="Le T.-K."/>
            <person name="Lee S.L."/>
            <person name="Legall F.H."/>
            <person name="Lemon S.J."/>
            <person name="Lewis L.R."/>
            <person name="Li B."/>
            <person name="Liu Y."/>
            <person name="Liu Y.-S."/>
            <person name="Lopez J."/>
            <person name="Lozado R.J."/>
            <person name="Lu J."/>
            <person name="Madu R.C."/>
            <person name="Maheshwari M."/>
            <person name="Maheshwari R."/>
            <person name="Malloy K."/>
            <person name="Martinez E."/>
            <person name="Mathew T."/>
            <person name="Mercado I.C."/>
            <person name="Mercado C."/>
            <person name="Meyer B."/>
            <person name="Montgomery K."/>
            <person name="Morgan M.B."/>
            <person name="Munidasa M."/>
            <person name="Nazareth L.V."/>
            <person name="Nelson J."/>
            <person name="Ng B.M."/>
            <person name="Nguyen N.B."/>
            <person name="Nguyen P.Q."/>
            <person name="Nguyen T."/>
            <person name="Obregon M."/>
            <person name="Okwuonu G.O."/>
            <person name="Onwere C.G."/>
            <person name="Orozco G."/>
            <person name="Parra A."/>
            <person name="Patel S."/>
            <person name="Patil S."/>
            <person name="Perez A."/>
            <person name="Perez Y."/>
            <person name="Pham C."/>
            <person name="Primus E.L."/>
            <person name="Pu L.-L."/>
            <person name="Puazo M."/>
            <person name="Qin X."/>
            <person name="Quiroz J.B."/>
            <person name="Reese J."/>
            <person name="Richards S."/>
            <person name="Rives C.M."/>
            <person name="Robberts R."/>
            <person name="Ruiz S.J."/>
            <person name="Ruiz M.J."/>
            <person name="Santibanez J."/>
            <person name="Schneider B.W."/>
            <person name="Sisson I."/>
            <person name="Smith M."/>
            <person name="Sodergren E."/>
            <person name="Song X.-Z."/>
            <person name="Song B.B."/>
            <person name="Summersgill H."/>
            <person name="Thelus R."/>
            <person name="Thornton R.D."/>
            <person name="Trejos Z.Y."/>
            <person name="Usmani K."/>
            <person name="Vattathil S."/>
            <person name="Villasana D."/>
            <person name="Walker D.L."/>
            <person name="Wang S."/>
            <person name="Wang K."/>
            <person name="White C.S."/>
            <person name="Williams A.C."/>
            <person name="Williamson J."/>
            <person name="Wilson K."/>
            <person name="Woghiren I.O."/>
            <person name="Woodworth J.R."/>
            <person name="Worley K.C."/>
            <person name="Wright R.A."/>
            <person name="Wu W."/>
            <person name="Young L."/>
            <person name="Zhang L."/>
            <person name="Zhang J."/>
            <person name="Zhu Y."/>
            <person name="Muzny D.M."/>
            <person name="Weinstock G."/>
            <person name="Gibbs R.A."/>
        </authorList>
    </citation>
    <scope>NUCLEOTIDE SEQUENCE [LARGE SCALE GENOMIC DNA]</scope>
    <source>
        <strain evidence="10">LSR1</strain>
    </source>
</reference>
<organism evidence="9 10">
    <name type="scientific">Acyrthosiphon pisum</name>
    <name type="common">Pea aphid</name>
    <dbReference type="NCBI Taxonomy" id="7029"/>
    <lineage>
        <taxon>Eukaryota</taxon>
        <taxon>Metazoa</taxon>
        <taxon>Ecdysozoa</taxon>
        <taxon>Arthropoda</taxon>
        <taxon>Hexapoda</taxon>
        <taxon>Insecta</taxon>
        <taxon>Pterygota</taxon>
        <taxon>Neoptera</taxon>
        <taxon>Paraneoptera</taxon>
        <taxon>Hemiptera</taxon>
        <taxon>Sternorrhyncha</taxon>
        <taxon>Aphidomorpha</taxon>
        <taxon>Aphidoidea</taxon>
        <taxon>Aphididae</taxon>
        <taxon>Macrosiphini</taxon>
        <taxon>Acyrthosiphon</taxon>
    </lineage>
</organism>
<feature type="domain" description="HAT C-terminal dimerisation" evidence="8">
    <location>
        <begin position="232"/>
        <end position="299"/>
    </location>
</feature>
<evidence type="ECO:0000256" key="2">
    <source>
        <dbReference type="ARBA" id="ARBA00022723"/>
    </source>
</evidence>
<dbReference type="PANTHER" id="PTHR46481">
    <property type="entry name" value="ZINC FINGER BED DOMAIN-CONTAINING PROTEIN 4"/>
    <property type="match status" value="1"/>
</dbReference>